<protein>
    <recommendedName>
        <fullName evidence="3">FAST kinase leucine-rich domain-containing protein</fullName>
    </recommendedName>
</protein>
<organism evidence="2">
    <name type="scientific">Perkinsus marinus (strain ATCC 50983 / TXsc)</name>
    <dbReference type="NCBI Taxonomy" id="423536"/>
    <lineage>
        <taxon>Eukaryota</taxon>
        <taxon>Sar</taxon>
        <taxon>Alveolata</taxon>
        <taxon>Perkinsozoa</taxon>
        <taxon>Perkinsea</taxon>
        <taxon>Perkinsida</taxon>
        <taxon>Perkinsidae</taxon>
        <taxon>Perkinsus</taxon>
    </lineage>
</organism>
<dbReference type="EMBL" id="GG686896">
    <property type="protein sequence ID" value="EEQ97848.1"/>
    <property type="molecule type" value="Genomic_DNA"/>
</dbReference>
<keyword evidence="2" id="KW-1185">Reference proteome</keyword>
<dbReference type="InParanoid" id="C5LZJ4"/>
<name>C5LZJ4_PERM5</name>
<accession>C5LZJ4</accession>
<gene>
    <name evidence="1" type="ORF">Pmar_PMAR002559</name>
</gene>
<dbReference type="OMA" id="HSILMEC"/>
<dbReference type="Proteomes" id="UP000007800">
    <property type="component" value="Unassembled WGS sequence"/>
</dbReference>
<evidence type="ECO:0008006" key="3">
    <source>
        <dbReference type="Google" id="ProtNLM"/>
    </source>
</evidence>
<dbReference type="GeneID" id="9037421"/>
<dbReference type="RefSeq" id="XP_002765131.1">
    <property type="nucleotide sequence ID" value="XM_002765085.1"/>
</dbReference>
<dbReference type="AlphaFoldDB" id="C5LZJ4"/>
<sequence>ILHACAKLKIRPWTLQIVEEFCVNSLLSTENVAGVLVKMNPHEQSLIIYSLSRLYPSGNPIVEKVFEFVTPMLTSNESLRSMQAKDLVMLLNSFEKANFVPESDIVKRLSYFISPAVDKMTIAELACVGKFFVSCGINDHSILMECSKRLHRIPRSQLRSPQNLSLLMGIYAKALLRDVPLLCGVLLGAFMSCEKPDPASLARTLLAISRLDLVNTIEGHHRRQLLQLAKSNLPKSDQHSLVCLAYALCTPGWAMDDNALLLDALQLAAKSRIIEKPTFGPQLAVAMQVARVTKELTLSRLRSLSWLWNASTEICRSGEGLDALRLSAVQEDVSVTVRHLMGNDCSTTLEREAKVNDIWGCDLLLKTSSHG</sequence>
<dbReference type="OrthoDB" id="10358096at2759"/>
<reference evidence="1 2" key="1">
    <citation type="submission" date="2008-07" db="EMBL/GenBank/DDBJ databases">
        <authorList>
            <person name="El-Sayed N."/>
            <person name="Caler E."/>
            <person name="Inman J."/>
            <person name="Amedeo P."/>
            <person name="Hass B."/>
            <person name="Wortman J."/>
        </authorList>
    </citation>
    <scope>NUCLEOTIDE SEQUENCE [LARGE SCALE GENOMIC DNA]</scope>
    <source>
        <strain evidence="2">ATCC 50983 / TXsc</strain>
    </source>
</reference>
<evidence type="ECO:0000313" key="2">
    <source>
        <dbReference type="Proteomes" id="UP000007800"/>
    </source>
</evidence>
<proteinExistence type="predicted"/>
<evidence type="ECO:0000313" key="1">
    <source>
        <dbReference type="EMBL" id="EEQ97848.1"/>
    </source>
</evidence>
<feature type="non-terminal residue" evidence="1">
    <location>
        <position position="1"/>
    </location>
</feature>